<reference evidence="2 3" key="1">
    <citation type="submission" date="2018-11" db="EMBL/GenBank/DDBJ databases">
        <authorList>
            <consortium name="Pathogen Informatics"/>
        </authorList>
    </citation>
    <scope>NUCLEOTIDE SEQUENCE [LARGE SCALE GENOMIC DNA]</scope>
</reference>
<dbReference type="InterPro" id="IPR011935">
    <property type="entry name" value="CHP02231"/>
</dbReference>
<proteinExistence type="predicted"/>
<dbReference type="AlphaFoldDB" id="A0A183GX17"/>
<accession>A0A3P8FR47</accession>
<keyword evidence="1" id="KW-0175">Coiled coil</keyword>
<organism evidence="3 4">
    <name type="scientific">Heligmosomoides polygyrus</name>
    <name type="common">Parasitic roundworm</name>
    <dbReference type="NCBI Taxonomy" id="6339"/>
    <lineage>
        <taxon>Eukaryota</taxon>
        <taxon>Metazoa</taxon>
        <taxon>Ecdysozoa</taxon>
        <taxon>Nematoda</taxon>
        <taxon>Chromadorea</taxon>
        <taxon>Rhabditida</taxon>
        <taxon>Rhabditina</taxon>
        <taxon>Rhabditomorpha</taxon>
        <taxon>Strongyloidea</taxon>
        <taxon>Heligmosomidae</taxon>
        <taxon>Heligmosomoides</taxon>
    </lineage>
</organism>
<evidence type="ECO:0000313" key="4">
    <source>
        <dbReference type="WBParaSite" id="HPBE_0002723701-mRNA-1"/>
    </source>
</evidence>
<reference evidence="4" key="2">
    <citation type="submission" date="2019-09" db="UniProtKB">
        <authorList>
            <consortium name="WormBaseParasite"/>
        </authorList>
    </citation>
    <scope>IDENTIFICATION</scope>
</reference>
<name>A0A183GX17_HELPZ</name>
<evidence type="ECO:0000313" key="3">
    <source>
        <dbReference type="Proteomes" id="UP000050761"/>
    </source>
</evidence>
<feature type="coiled-coil region" evidence="1">
    <location>
        <begin position="102"/>
        <end position="129"/>
    </location>
</feature>
<sequence length="184" mass="21287">MDEVMESSTMFNSPIRLQSTRTLIRQRFEAKQQQVNELKDRVSVLQRRIEVLDKVVEGAANNVVCPPKDTREPFILSQETLESLTNFYNFYDQSSTSVRSQLRDVNKSLEKSERELNTLQQELNRAESDVFQQRFSKSIVITLESEKGGPIELEVSYQVYGASWRPSYDLRVDTAGQRSLKVSR</sequence>
<feature type="coiled-coil region" evidence="1">
    <location>
        <begin position="21"/>
        <end position="55"/>
    </location>
</feature>
<protein>
    <submittedName>
        <fullName evidence="4">DUF4140 domain-containing protein</fullName>
    </submittedName>
</protein>
<evidence type="ECO:0000313" key="2">
    <source>
        <dbReference type="EMBL" id="VDP62168.1"/>
    </source>
</evidence>
<dbReference type="WBParaSite" id="HPBE_0002723701-mRNA-1">
    <property type="protein sequence ID" value="HPBE_0002723701-mRNA-1"/>
    <property type="gene ID" value="HPBE_0002723701"/>
</dbReference>
<keyword evidence="3" id="KW-1185">Reference proteome</keyword>
<dbReference type="EMBL" id="UZAH01042646">
    <property type="protein sequence ID" value="VDP62168.1"/>
    <property type="molecule type" value="Genomic_DNA"/>
</dbReference>
<dbReference type="OrthoDB" id="10068793at2759"/>
<dbReference type="PANTHER" id="PTHR31005:SF8">
    <property type="entry name" value="DUF4139 DOMAIN-CONTAINING PROTEIN"/>
    <property type="match status" value="1"/>
</dbReference>
<dbReference type="Proteomes" id="UP000050761">
    <property type="component" value="Unassembled WGS sequence"/>
</dbReference>
<accession>A0A183GX17</accession>
<dbReference type="PANTHER" id="PTHR31005">
    <property type="entry name" value="DUF4139 DOMAIN-CONTAINING PROTEIN"/>
    <property type="match status" value="1"/>
</dbReference>
<evidence type="ECO:0000256" key="1">
    <source>
        <dbReference type="SAM" id="Coils"/>
    </source>
</evidence>
<gene>
    <name evidence="2" type="ORF">HPBE_LOCUS27236</name>
</gene>